<dbReference type="PIRSF" id="PIRSF002884">
    <property type="entry name" value="CheZ"/>
    <property type="match status" value="1"/>
</dbReference>
<dbReference type="GO" id="GO:0004721">
    <property type="term" value="F:phosphoprotein phosphatase activity"/>
    <property type="evidence" value="ECO:0007669"/>
    <property type="project" value="UniProtKB-KW"/>
</dbReference>
<evidence type="ECO:0000256" key="3">
    <source>
        <dbReference type="ARBA" id="ARBA00018484"/>
    </source>
</evidence>
<comment type="subcellular location">
    <subcellularLocation>
        <location evidence="1 10">Cytoplasm</location>
    </subcellularLocation>
</comment>
<evidence type="ECO:0000256" key="9">
    <source>
        <dbReference type="ARBA" id="ARBA00029599"/>
    </source>
</evidence>
<keyword evidence="13" id="KW-1185">Reference proteome</keyword>
<dbReference type="OrthoDB" id="9773007at2"/>
<dbReference type="Pfam" id="PF04344">
    <property type="entry name" value="CheZ"/>
    <property type="match status" value="1"/>
</dbReference>
<evidence type="ECO:0000313" key="12">
    <source>
        <dbReference type="EMBL" id="AND69464.1"/>
    </source>
</evidence>
<dbReference type="GO" id="GO:0050920">
    <property type="term" value="P:regulation of chemotaxis"/>
    <property type="evidence" value="ECO:0007669"/>
    <property type="project" value="InterPro"/>
</dbReference>
<gene>
    <name evidence="12" type="ORF">ATSB10_20100</name>
</gene>
<evidence type="ECO:0000256" key="8">
    <source>
        <dbReference type="ARBA" id="ARBA00022912"/>
    </source>
</evidence>
<dbReference type="SUPFAM" id="SSF75708">
    <property type="entry name" value="Chemotaxis phosphatase CheZ"/>
    <property type="match status" value="1"/>
</dbReference>
<dbReference type="STRING" id="445710.ATSB10_20100"/>
<dbReference type="GO" id="GO:0097588">
    <property type="term" value="P:archaeal or bacterial-type flagellum-dependent cell motility"/>
    <property type="evidence" value="ECO:0007669"/>
    <property type="project" value="UniProtKB-KW"/>
</dbReference>
<keyword evidence="8 10" id="KW-0904">Protein phosphatase</keyword>
<dbReference type="KEGG" id="dtx:ATSB10_20100"/>
<comment type="similarity">
    <text evidence="2 10">Belongs to the CheZ family.</text>
</comment>
<dbReference type="GO" id="GO:0005737">
    <property type="term" value="C:cytoplasm"/>
    <property type="evidence" value="ECO:0007669"/>
    <property type="project" value="UniProtKB-SubCell"/>
</dbReference>
<keyword evidence="7 10" id="KW-0378">Hydrolase</keyword>
<evidence type="ECO:0000256" key="11">
    <source>
        <dbReference type="PIRSR" id="PIRSR002884-1"/>
    </source>
</evidence>
<dbReference type="AlphaFoldDB" id="A0A160N1S4"/>
<evidence type="ECO:0000256" key="6">
    <source>
        <dbReference type="ARBA" id="ARBA00022779"/>
    </source>
</evidence>
<accession>A0A160N1S4</accession>
<evidence type="ECO:0000256" key="1">
    <source>
        <dbReference type="ARBA" id="ARBA00004496"/>
    </source>
</evidence>
<evidence type="ECO:0000313" key="13">
    <source>
        <dbReference type="Proteomes" id="UP000077255"/>
    </source>
</evidence>
<dbReference type="Proteomes" id="UP000077255">
    <property type="component" value="Chromosome"/>
</dbReference>
<evidence type="ECO:0000256" key="5">
    <source>
        <dbReference type="ARBA" id="ARBA00022500"/>
    </source>
</evidence>
<feature type="site" description="Enhances dephosphorylation of CheY-P" evidence="11">
    <location>
        <position position="161"/>
    </location>
</feature>
<dbReference type="GO" id="GO:0009288">
    <property type="term" value="C:bacterial-type flagellum"/>
    <property type="evidence" value="ECO:0007669"/>
    <property type="project" value="InterPro"/>
</dbReference>
<comment type="subunit">
    <text evidence="10">Homodimer.</text>
</comment>
<dbReference type="PANTHER" id="PTHR43693:SF1">
    <property type="entry name" value="PROTEIN PHOSPHATASE CHEZ"/>
    <property type="match status" value="1"/>
</dbReference>
<proteinExistence type="inferred from homology"/>
<name>A0A160N1S4_9GAMM</name>
<dbReference type="Gene3D" id="1.10.287.500">
    <property type="entry name" value="Helix hairpin bin"/>
    <property type="match status" value="1"/>
</dbReference>
<evidence type="ECO:0000256" key="4">
    <source>
        <dbReference type="ARBA" id="ARBA00022490"/>
    </source>
</evidence>
<dbReference type="PATRIC" id="fig|445710.3.peg.2007"/>
<comment type="function">
    <text evidence="10">Plays an important role in bacterial chemotaxis signal transduction pathway by accelerating the dephosphorylation of phosphorylated CheY (CheY-P).</text>
</comment>
<keyword evidence="6 10" id="KW-0283">Flagellar rotation</keyword>
<evidence type="ECO:0000256" key="7">
    <source>
        <dbReference type="ARBA" id="ARBA00022801"/>
    </source>
</evidence>
<keyword evidence="5 10" id="KW-0145">Chemotaxis</keyword>
<protein>
    <recommendedName>
        <fullName evidence="3 10">Protein phosphatase CheZ</fullName>
        <ecNumber evidence="10">3.1.3.-</ecNumber>
    </recommendedName>
    <alternativeName>
        <fullName evidence="9 10">Chemotaxis protein CheZ</fullName>
    </alternativeName>
</protein>
<dbReference type="RefSeq" id="WP_063672421.1">
    <property type="nucleotide sequence ID" value="NZ_CP014841.1"/>
</dbReference>
<dbReference type="PANTHER" id="PTHR43693">
    <property type="entry name" value="PROTEIN PHOSPHATASE CHEZ"/>
    <property type="match status" value="1"/>
</dbReference>
<dbReference type="EMBL" id="CP014841">
    <property type="protein sequence ID" value="AND69464.1"/>
    <property type="molecule type" value="Genomic_DNA"/>
</dbReference>
<organism evidence="12 13">
    <name type="scientific">Dyella thiooxydans</name>
    <dbReference type="NCBI Taxonomy" id="445710"/>
    <lineage>
        <taxon>Bacteria</taxon>
        <taxon>Pseudomonadati</taxon>
        <taxon>Pseudomonadota</taxon>
        <taxon>Gammaproteobacteria</taxon>
        <taxon>Lysobacterales</taxon>
        <taxon>Rhodanobacteraceae</taxon>
        <taxon>Dyella</taxon>
    </lineage>
</organism>
<dbReference type="InterPro" id="IPR007439">
    <property type="entry name" value="Chemotax_Pase_CheZ"/>
</dbReference>
<evidence type="ECO:0000256" key="10">
    <source>
        <dbReference type="PIRNR" id="PIRNR002884"/>
    </source>
</evidence>
<reference evidence="12 13" key="1">
    <citation type="submission" date="2016-02" db="EMBL/GenBank/DDBJ databases">
        <title>Complete genome sequencing and analysis of ATSB10, Dyella thiooxydans isolated from rhizosphere soil of sunflower (Helianthus annuus L.).</title>
        <authorList>
            <person name="Lee Y."/>
            <person name="Hwangbo K."/>
            <person name="Chung H."/>
            <person name="Yoo J."/>
            <person name="Kim K.Y."/>
            <person name="Sa T.M."/>
            <person name="Um Y."/>
            <person name="Madhaiyan M."/>
        </authorList>
    </citation>
    <scope>NUCLEOTIDE SEQUENCE [LARGE SCALE GENOMIC DNA]</scope>
    <source>
        <strain evidence="12 13">ATSB10</strain>
    </source>
</reference>
<dbReference type="GO" id="GO:0006935">
    <property type="term" value="P:chemotaxis"/>
    <property type="evidence" value="ECO:0007669"/>
    <property type="project" value="UniProtKB-KW"/>
</dbReference>
<sequence>MSAQLSLTRETLPDELHQLLTSPDGPAFEHALDSLVRQREQKLFRALGVLARDLHDAVSRLGGDLVQDGYPDNVTDARKHLQDVLEMSSQAAHRTIDFAERMRPEAESLANDAKVMLDASDEISSAPVKALAQQATEFAEHCTAGLNDMVLAQSWQDLSGQRIKKVVGFISSVESAMIELVRLTGALSGRETEEAVEKINSQDEADRLLSEFGF</sequence>
<dbReference type="EC" id="3.1.3.-" evidence="10"/>
<evidence type="ECO:0000256" key="2">
    <source>
        <dbReference type="ARBA" id="ARBA00005908"/>
    </source>
</evidence>
<dbReference type="InterPro" id="IPR050992">
    <property type="entry name" value="CheZ_family_phosphatases"/>
</dbReference>
<keyword evidence="4 10" id="KW-0963">Cytoplasm</keyword>